<dbReference type="PANTHER" id="PTHR43547">
    <property type="entry name" value="TWO-COMPONENT HISTIDINE KINASE"/>
    <property type="match status" value="1"/>
</dbReference>
<evidence type="ECO:0000313" key="6">
    <source>
        <dbReference type="EMBL" id="KKB45965.1"/>
    </source>
</evidence>
<feature type="transmembrane region" description="Helical" evidence="4">
    <location>
        <begin position="6"/>
        <end position="24"/>
    </location>
</feature>
<comment type="caution">
    <text evidence="6">The sequence shown here is derived from an EMBL/GenBank/DDBJ whole genome shotgun (WGS) entry which is preliminary data.</text>
</comment>
<gene>
    <name evidence="6" type="ORF">HMPREF1535_04780</name>
</gene>
<dbReference type="SMART" id="SM00387">
    <property type="entry name" value="HATPase_c"/>
    <property type="match status" value="1"/>
</dbReference>
<evidence type="ECO:0000259" key="5">
    <source>
        <dbReference type="PROSITE" id="PS50109"/>
    </source>
</evidence>
<name>A0A0F5IKS3_9BACT</name>
<dbReference type="EC" id="2.7.13.3" evidence="2"/>
<protein>
    <recommendedName>
        <fullName evidence="2">histidine kinase</fullName>
        <ecNumber evidence="2">2.7.13.3</ecNumber>
    </recommendedName>
</protein>
<dbReference type="Gene3D" id="3.30.565.10">
    <property type="entry name" value="Histidine kinase-like ATPase, C-terminal domain"/>
    <property type="match status" value="1"/>
</dbReference>
<keyword evidence="3" id="KW-0597">Phosphoprotein</keyword>
<feature type="domain" description="Histidine kinase" evidence="5">
    <location>
        <begin position="173"/>
        <end position="385"/>
    </location>
</feature>
<proteinExistence type="predicted"/>
<dbReference type="STRING" id="927665.HMPREF1535_04780"/>
<evidence type="ECO:0000256" key="1">
    <source>
        <dbReference type="ARBA" id="ARBA00000085"/>
    </source>
</evidence>
<evidence type="ECO:0000256" key="4">
    <source>
        <dbReference type="SAM" id="Phobius"/>
    </source>
</evidence>
<keyword evidence="4" id="KW-0472">Membrane</keyword>
<keyword evidence="4" id="KW-0812">Transmembrane</keyword>
<dbReference type="InterPro" id="IPR004358">
    <property type="entry name" value="Sig_transdc_His_kin-like_C"/>
</dbReference>
<feature type="transmembrane region" description="Helical" evidence="4">
    <location>
        <begin position="138"/>
        <end position="158"/>
    </location>
</feature>
<dbReference type="Pfam" id="PF02518">
    <property type="entry name" value="HATPase_c"/>
    <property type="match status" value="1"/>
</dbReference>
<dbReference type="Proteomes" id="UP000033047">
    <property type="component" value="Unassembled WGS sequence"/>
</dbReference>
<dbReference type="CDD" id="cd00075">
    <property type="entry name" value="HATPase"/>
    <property type="match status" value="1"/>
</dbReference>
<dbReference type="PRINTS" id="PR00344">
    <property type="entry name" value="BCTRLSENSOR"/>
</dbReference>
<evidence type="ECO:0000256" key="2">
    <source>
        <dbReference type="ARBA" id="ARBA00012438"/>
    </source>
</evidence>
<dbReference type="PATRIC" id="fig|927665.4.peg.4901"/>
<dbReference type="EMBL" id="AQHV01000027">
    <property type="protein sequence ID" value="KKB45965.1"/>
    <property type="molecule type" value="Genomic_DNA"/>
</dbReference>
<dbReference type="HOGENOM" id="CLU_026375_1_1_10"/>
<dbReference type="InterPro" id="IPR005467">
    <property type="entry name" value="His_kinase_dom"/>
</dbReference>
<dbReference type="GO" id="GO:0000155">
    <property type="term" value="F:phosphorelay sensor kinase activity"/>
    <property type="evidence" value="ECO:0007669"/>
    <property type="project" value="TreeGrafter"/>
</dbReference>
<evidence type="ECO:0000313" key="7">
    <source>
        <dbReference type="Proteomes" id="UP000033047"/>
    </source>
</evidence>
<sequence>MKVASIILIVGFLSIIINQGIWIYNMKKTYYEDYSLFFNNLLNIYVQQERVGSLPFDLFEMDKYLQKRLDALNLMFIYKLELYENGRMVNTIGCDVKKEDDYVYISPCIKISDALSLQCSTVIPSSFIIGKMKRINDISCWAMVISIGCLIYLLLNILKREKMLKSNMLAIYGTIHDLKSPLNLTYLLISRFAGKECDEAKKQSFLNCKAQLYTLSNAIETLLSVLKMRDLPISYKKEYVDLVGLINSVVGNLSRLYSDKHFVLSIENELTTEWVNVDPFYLGNCITNLLDNSLKYSDENVAIEIFLENSSDEYTITIKDTGWGIPAKLTKKLFIQSCRGDHHNQPRGHGLGLLYTARVIKDMGGSLAFQSVEGKGCTFFITLPC</sequence>
<evidence type="ECO:0000256" key="3">
    <source>
        <dbReference type="ARBA" id="ARBA00022553"/>
    </source>
</evidence>
<reference evidence="6 7" key="1">
    <citation type="submission" date="2013-04" db="EMBL/GenBank/DDBJ databases">
        <title>The Genome Sequence of Parabacteroides goldsteinii DSM 19448.</title>
        <authorList>
            <consortium name="The Broad Institute Genomics Platform"/>
            <person name="Earl A."/>
            <person name="Ward D."/>
            <person name="Feldgarden M."/>
            <person name="Gevers D."/>
            <person name="Martens E."/>
            <person name="Sakamoto M."/>
            <person name="Benno Y."/>
            <person name="Song Y."/>
            <person name="Liu C."/>
            <person name="Lee J."/>
            <person name="Bolanos M."/>
            <person name="Vaisanen M.L."/>
            <person name="Finegold S.M."/>
            <person name="Walker B."/>
            <person name="Young S."/>
            <person name="Zeng Q."/>
            <person name="Gargeya S."/>
            <person name="Fitzgerald M."/>
            <person name="Haas B."/>
            <person name="Abouelleil A."/>
            <person name="Allen A.W."/>
            <person name="Alvarado L."/>
            <person name="Arachchi H.M."/>
            <person name="Berlin A.M."/>
            <person name="Chapman S.B."/>
            <person name="Gainer-Dewar J."/>
            <person name="Goldberg J."/>
            <person name="Griggs A."/>
            <person name="Gujja S."/>
            <person name="Hansen M."/>
            <person name="Howarth C."/>
            <person name="Imamovic A."/>
            <person name="Ireland A."/>
            <person name="Larimer J."/>
            <person name="McCowan C."/>
            <person name="Murphy C."/>
            <person name="Pearson M."/>
            <person name="Poon T.W."/>
            <person name="Priest M."/>
            <person name="Roberts A."/>
            <person name="Saif S."/>
            <person name="Shea T."/>
            <person name="Sisk P."/>
            <person name="Sykes S."/>
            <person name="Wortman J."/>
            <person name="Nusbaum C."/>
            <person name="Birren B."/>
        </authorList>
    </citation>
    <scope>NUCLEOTIDE SEQUENCE [LARGE SCALE GENOMIC DNA]</scope>
    <source>
        <strain evidence="6 7">DSM 19448</strain>
    </source>
</reference>
<dbReference type="PANTHER" id="PTHR43547:SF2">
    <property type="entry name" value="HYBRID SIGNAL TRANSDUCTION HISTIDINE KINASE C"/>
    <property type="match status" value="1"/>
</dbReference>
<dbReference type="SUPFAM" id="SSF55874">
    <property type="entry name" value="ATPase domain of HSP90 chaperone/DNA topoisomerase II/histidine kinase"/>
    <property type="match status" value="1"/>
</dbReference>
<keyword evidence="4" id="KW-1133">Transmembrane helix</keyword>
<organism evidence="6 7">
    <name type="scientific">Parabacteroides goldsteinii DSM 19448 = WAL 12034</name>
    <dbReference type="NCBI Taxonomy" id="927665"/>
    <lineage>
        <taxon>Bacteria</taxon>
        <taxon>Pseudomonadati</taxon>
        <taxon>Bacteroidota</taxon>
        <taxon>Bacteroidia</taxon>
        <taxon>Bacteroidales</taxon>
        <taxon>Tannerellaceae</taxon>
        <taxon>Parabacteroides</taxon>
    </lineage>
</organism>
<dbReference type="PROSITE" id="PS50109">
    <property type="entry name" value="HIS_KIN"/>
    <property type="match status" value="1"/>
</dbReference>
<accession>A0A0F5IKS3</accession>
<dbReference type="InterPro" id="IPR036890">
    <property type="entry name" value="HATPase_C_sf"/>
</dbReference>
<dbReference type="InterPro" id="IPR003594">
    <property type="entry name" value="HATPase_dom"/>
</dbReference>
<comment type="catalytic activity">
    <reaction evidence="1">
        <text>ATP + protein L-histidine = ADP + protein N-phospho-L-histidine.</text>
        <dbReference type="EC" id="2.7.13.3"/>
    </reaction>
</comment>
<dbReference type="AlphaFoldDB" id="A0A0F5IKS3"/>